<evidence type="ECO:0000313" key="1">
    <source>
        <dbReference type="EMBL" id="CAB4308573.1"/>
    </source>
</evidence>
<dbReference type="AlphaFoldDB" id="A0A6J5X7P1"/>
<proteinExistence type="predicted"/>
<evidence type="ECO:0000313" key="2">
    <source>
        <dbReference type="Proteomes" id="UP000507245"/>
    </source>
</evidence>
<gene>
    <name evidence="1" type="ORF">ORAREDHAP_LOCUS28150</name>
</gene>
<organism evidence="1 2">
    <name type="scientific">Prunus armeniaca</name>
    <name type="common">Apricot</name>
    <name type="synonym">Armeniaca vulgaris</name>
    <dbReference type="NCBI Taxonomy" id="36596"/>
    <lineage>
        <taxon>Eukaryota</taxon>
        <taxon>Viridiplantae</taxon>
        <taxon>Streptophyta</taxon>
        <taxon>Embryophyta</taxon>
        <taxon>Tracheophyta</taxon>
        <taxon>Spermatophyta</taxon>
        <taxon>Magnoliopsida</taxon>
        <taxon>eudicotyledons</taxon>
        <taxon>Gunneridae</taxon>
        <taxon>Pentapetalae</taxon>
        <taxon>rosids</taxon>
        <taxon>fabids</taxon>
        <taxon>Rosales</taxon>
        <taxon>Rosaceae</taxon>
        <taxon>Amygdaloideae</taxon>
        <taxon>Amygdaleae</taxon>
        <taxon>Prunus</taxon>
    </lineage>
</organism>
<protein>
    <submittedName>
        <fullName evidence="1">Uncharacterized protein</fullName>
    </submittedName>
</protein>
<keyword evidence="2" id="KW-1185">Reference proteome</keyword>
<dbReference type="EMBL" id="CAEKKB010000004">
    <property type="protein sequence ID" value="CAB4308573.1"/>
    <property type="molecule type" value="Genomic_DNA"/>
</dbReference>
<sequence>MPPTDSSCPSHPLINPAATSASRFSHTYTGNPNRSPCFICKCLPTHSMVTLAKIGICKPNPKYAYHALVNKHKEWCLAMTDEFNALLRAGTWNLVPCTPL</sequence>
<dbReference type="OrthoDB" id="1000646at2759"/>
<reference evidence="2" key="1">
    <citation type="journal article" date="2020" name="Genome Biol.">
        <title>Gamete binning: chromosome-level and haplotype-resolved genome assembly enabled by high-throughput single-cell sequencing of gamete genomes.</title>
        <authorList>
            <person name="Campoy J.A."/>
            <person name="Sun H."/>
            <person name="Goel M."/>
            <person name="Jiao W.-B."/>
            <person name="Folz-Donahue K."/>
            <person name="Wang N."/>
            <person name="Rubio M."/>
            <person name="Liu C."/>
            <person name="Kukat C."/>
            <person name="Ruiz D."/>
            <person name="Huettel B."/>
            <person name="Schneeberger K."/>
        </authorList>
    </citation>
    <scope>NUCLEOTIDE SEQUENCE [LARGE SCALE GENOMIC DNA]</scope>
    <source>
        <strain evidence="2">cv. Rojo Pasion</strain>
    </source>
</reference>
<name>A0A6J5X7P1_PRUAR</name>
<dbReference type="Proteomes" id="UP000507245">
    <property type="component" value="Unassembled WGS sequence"/>
</dbReference>
<accession>A0A6J5X7P1</accession>